<dbReference type="PANTHER" id="PTHR45339">
    <property type="entry name" value="HYBRID SIGNAL TRANSDUCTION HISTIDINE KINASE J"/>
    <property type="match status" value="1"/>
</dbReference>
<protein>
    <submittedName>
        <fullName evidence="5">10994_t:CDS:1</fullName>
    </submittedName>
</protein>
<keyword evidence="6" id="KW-1185">Reference proteome</keyword>
<name>A0A9N9INU4_9GLOM</name>
<dbReference type="Pfam" id="PF00072">
    <property type="entry name" value="Response_reg"/>
    <property type="match status" value="1"/>
</dbReference>
<keyword evidence="1" id="KW-0597">Phosphoprotein</keyword>
<dbReference type="PANTHER" id="PTHR45339:SF1">
    <property type="entry name" value="HYBRID SIGNAL TRANSDUCTION HISTIDINE KINASE J"/>
    <property type="match status" value="1"/>
</dbReference>
<dbReference type="GO" id="GO:0000160">
    <property type="term" value="P:phosphorelay signal transduction system"/>
    <property type="evidence" value="ECO:0007669"/>
    <property type="project" value="UniProtKB-KW"/>
</dbReference>
<dbReference type="AlphaFoldDB" id="A0A9N9INU4"/>
<evidence type="ECO:0000256" key="1">
    <source>
        <dbReference type="ARBA" id="ARBA00022553"/>
    </source>
</evidence>
<dbReference type="SUPFAM" id="SSF52172">
    <property type="entry name" value="CheY-like"/>
    <property type="match status" value="1"/>
</dbReference>
<reference evidence="5" key="1">
    <citation type="submission" date="2021-06" db="EMBL/GenBank/DDBJ databases">
        <authorList>
            <person name="Kallberg Y."/>
            <person name="Tangrot J."/>
            <person name="Rosling A."/>
        </authorList>
    </citation>
    <scope>NUCLEOTIDE SEQUENCE</scope>
    <source>
        <strain evidence="5">FL966</strain>
    </source>
</reference>
<dbReference type="InterPro" id="IPR001789">
    <property type="entry name" value="Sig_transdc_resp-reg_receiver"/>
</dbReference>
<comment type="caution">
    <text evidence="5">The sequence shown here is derived from an EMBL/GenBank/DDBJ whole genome shotgun (WGS) entry which is preliminary data.</text>
</comment>
<dbReference type="Proteomes" id="UP000789759">
    <property type="component" value="Unassembled WGS sequence"/>
</dbReference>
<dbReference type="PROSITE" id="PS50110">
    <property type="entry name" value="RESPONSE_REGULATORY"/>
    <property type="match status" value="1"/>
</dbReference>
<proteinExistence type="predicted"/>
<gene>
    <name evidence="5" type="ORF">CPELLU_LOCUS14329</name>
</gene>
<evidence type="ECO:0000313" key="6">
    <source>
        <dbReference type="Proteomes" id="UP000789759"/>
    </source>
</evidence>
<dbReference type="EMBL" id="CAJVQA010016808">
    <property type="protein sequence ID" value="CAG8745153.1"/>
    <property type="molecule type" value="Genomic_DNA"/>
</dbReference>
<feature type="domain" description="Response regulatory" evidence="4">
    <location>
        <begin position="1"/>
        <end position="64"/>
    </location>
</feature>
<dbReference type="Gene3D" id="3.40.50.2300">
    <property type="match status" value="1"/>
</dbReference>
<evidence type="ECO:0000259" key="4">
    <source>
        <dbReference type="PROSITE" id="PS50110"/>
    </source>
</evidence>
<keyword evidence="2" id="KW-0902">Two-component regulatory system</keyword>
<accession>A0A9N9INU4</accession>
<dbReference type="OrthoDB" id="60033at2759"/>
<dbReference type="InterPro" id="IPR011006">
    <property type="entry name" value="CheY-like_superfamily"/>
</dbReference>
<evidence type="ECO:0000313" key="5">
    <source>
        <dbReference type="EMBL" id="CAG8745153.1"/>
    </source>
</evidence>
<evidence type="ECO:0000256" key="3">
    <source>
        <dbReference type="PROSITE-ProRule" id="PRU00169"/>
    </source>
</evidence>
<organism evidence="5 6">
    <name type="scientific">Cetraspora pellucida</name>
    <dbReference type="NCBI Taxonomy" id="1433469"/>
    <lineage>
        <taxon>Eukaryota</taxon>
        <taxon>Fungi</taxon>
        <taxon>Fungi incertae sedis</taxon>
        <taxon>Mucoromycota</taxon>
        <taxon>Glomeromycotina</taxon>
        <taxon>Glomeromycetes</taxon>
        <taxon>Diversisporales</taxon>
        <taxon>Gigasporaceae</taxon>
        <taxon>Cetraspora</taxon>
    </lineage>
</organism>
<comment type="caution">
    <text evidence="3">Lacks conserved residue(s) required for the propagation of feature annotation.</text>
</comment>
<sequence length="67" mass="7673">MEFGSDFSRAIRAMRPPISNIPIIILTTLSIKEIQNKCIESGINDYLAKPLKTDELEKVLAKWIRKN</sequence>
<evidence type="ECO:0000256" key="2">
    <source>
        <dbReference type="ARBA" id="ARBA00023012"/>
    </source>
</evidence>